<dbReference type="Gene3D" id="3.30.450.40">
    <property type="match status" value="1"/>
</dbReference>
<dbReference type="InterPro" id="IPR029016">
    <property type="entry name" value="GAF-like_dom_sf"/>
</dbReference>
<dbReference type="InterPro" id="IPR014757">
    <property type="entry name" value="Tscrpt_reg_IclR_C"/>
</dbReference>
<keyword evidence="1" id="KW-0805">Transcription regulation</keyword>
<gene>
    <name evidence="6" type="ORF">ACFO4N_01950</name>
</gene>
<organism evidence="6 7">
    <name type="scientific">Camelliibacillus cellulosilyticus</name>
    <dbReference type="NCBI Taxonomy" id="2174486"/>
    <lineage>
        <taxon>Bacteria</taxon>
        <taxon>Bacillati</taxon>
        <taxon>Bacillota</taxon>
        <taxon>Bacilli</taxon>
        <taxon>Bacillales</taxon>
        <taxon>Sporolactobacillaceae</taxon>
        <taxon>Camelliibacillus</taxon>
    </lineage>
</organism>
<dbReference type="SUPFAM" id="SSF46785">
    <property type="entry name" value="Winged helix' DNA-binding domain"/>
    <property type="match status" value="1"/>
</dbReference>
<dbReference type="Gene3D" id="1.10.10.10">
    <property type="entry name" value="Winged helix-like DNA-binding domain superfamily/Winged helix DNA-binding domain"/>
    <property type="match status" value="1"/>
</dbReference>
<sequence length="256" mass="28916">MNQSVLKALDILNLFNDRTIELSLGDISKKLDMPKPTAYRLLQSLEQKGYVKKEKRSEYDTRYRLGLKLLELGNLVAEQLELGPIALPHMKKLCERINEAVHLVIREKFEAIYIEKVEGHHALRLVTRVGKREPLHVGSGPKLLLANQSEAFIADYINHIDFSLMTERGVLNKRELMAEILDIQTNGYAVSRGEQDPETIGVSYPIKDHRGRVVAALAVSGPAIRFFGDRGRQIQEDTAETARFISKDLGYTCGCM</sequence>
<feature type="domain" description="IclR-ED" evidence="5">
    <location>
        <begin position="68"/>
        <end position="251"/>
    </location>
</feature>
<evidence type="ECO:0000256" key="1">
    <source>
        <dbReference type="ARBA" id="ARBA00023015"/>
    </source>
</evidence>
<dbReference type="InterPro" id="IPR005471">
    <property type="entry name" value="Tscrpt_reg_IclR_N"/>
</dbReference>
<keyword evidence="3" id="KW-0804">Transcription</keyword>
<dbReference type="InterPro" id="IPR050707">
    <property type="entry name" value="HTH_MetabolicPath_Reg"/>
</dbReference>
<evidence type="ECO:0000313" key="6">
    <source>
        <dbReference type="EMBL" id="MFC4617489.1"/>
    </source>
</evidence>
<dbReference type="SUPFAM" id="SSF55781">
    <property type="entry name" value="GAF domain-like"/>
    <property type="match status" value="1"/>
</dbReference>
<dbReference type="PROSITE" id="PS51077">
    <property type="entry name" value="HTH_ICLR"/>
    <property type="match status" value="1"/>
</dbReference>
<dbReference type="PANTHER" id="PTHR30136">
    <property type="entry name" value="HELIX-TURN-HELIX TRANSCRIPTIONAL REGULATOR, ICLR FAMILY"/>
    <property type="match status" value="1"/>
</dbReference>
<dbReference type="Pfam" id="PF09339">
    <property type="entry name" value="HTH_IclR"/>
    <property type="match status" value="1"/>
</dbReference>
<evidence type="ECO:0000256" key="2">
    <source>
        <dbReference type="ARBA" id="ARBA00023125"/>
    </source>
</evidence>
<evidence type="ECO:0000256" key="3">
    <source>
        <dbReference type="ARBA" id="ARBA00023163"/>
    </source>
</evidence>
<evidence type="ECO:0000259" key="4">
    <source>
        <dbReference type="PROSITE" id="PS51077"/>
    </source>
</evidence>
<dbReference type="Pfam" id="PF01614">
    <property type="entry name" value="IclR_C"/>
    <property type="match status" value="1"/>
</dbReference>
<dbReference type="CDD" id="cd00090">
    <property type="entry name" value="HTH_ARSR"/>
    <property type="match status" value="1"/>
</dbReference>
<dbReference type="Proteomes" id="UP001596022">
    <property type="component" value="Unassembled WGS sequence"/>
</dbReference>
<accession>A0ABV9GGR8</accession>
<dbReference type="EMBL" id="JBHSFW010000001">
    <property type="protein sequence ID" value="MFC4617489.1"/>
    <property type="molecule type" value="Genomic_DNA"/>
</dbReference>
<proteinExistence type="predicted"/>
<comment type="caution">
    <text evidence="6">The sequence shown here is derived from an EMBL/GenBank/DDBJ whole genome shotgun (WGS) entry which is preliminary data.</text>
</comment>
<dbReference type="SMART" id="SM00346">
    <property type="entry name" value="HTH_ICLR"/>
    <property type="match status" value="1"/>
</dbReference>
<keyword evidence="7" id="KW-1185">Reference proteome</keyword>
<keyword evidence="2" id="KW-0238">DNA-binding</keyword>
<reference evidence="7" key="1">
    <citation type="journal article" date="2019" name="Int. J. Syst. Evol. Microbiol.">
        <title>The Global Catalogue of Microorganisms (GCM) 10K type strain sequencing project: providing services to taxonomists for standard genome sequencing and annotation.</title>
        <authorList>
            <consortium name="The Broad Institute Genomics Platform"/>
            <consortium name="The Broad Institute Genome Sequencing Center for Infectious Disease"/>
            <person name="Wu L."/>
            <person name="Ma J."/>
        </authorList>
    </citation>
    <scope>NUCLEOTIDE SEQUENCE [LARGE SCALE GENOMIC DNA]</scope>
    <source>
        <strain evidence="7">CGMCC 1.16306</strain>
    </source>
</reference>
<dbReference type="InterPro" id="IPR036390">
    <property type="entry name" value="WH_DNA-bd_sf"/>
</dbReference>
<evidence type="ECO:0000313" key="7">
    <source>
        <dbReference type="Proteomes" id="UP001596022"/>
    </source>
</evidence>
<dbReference type="InterPro" id="IPR011991">
    <property type="entry name" value="ArsR-like_HTH"/>
</dbReference>
<evidence type="ECO:0000259" key="5">
    <source>
        <dbReference type="PROSITE" id="PS51078"/>
    </source>
</evidence>
<dbReference type="PROSITE" id="PS51078">
    <property type="entry name" value="ICLR_ED"/>
    <property type="match status" value="1"/>
</dbReference>
<feature type="domain" description="HTH iclR-type" evidence="4">
    <location>
        <begin position="2"/>
        <end position="67"/>
    </location>
</feature>
<dbReference type="InterPro" id="IPR036388">
    <property type="entry name" value="WH-like_DNA-bd_sf"/>
</dbReference>
<dbReference type="PANTHER" id="PTHR30136:SF24">
    <property type="entry name" value="HTH-TYPE TRANSCRIPTIONAL REPRESSOR ALLR"/>
    <property type="match status" value="1"/>
</dbReference>
<protein>
    <submittedName>
        <fullName evidence="6">IclR family transcriptional regulator</fullName>
    </submittedName>
</protein>
<name>A0ABV9GGR8_9BACL</name>
<dbReference type="RefSeq" id="WP_376844530.1">
    <property type="nucleotide sequence ID" value="NZ_JBHSFW010000001.1"/>
</dbReference>